<name>A0AAN9MTL1_CANGL</name>
<gene>
    <name evidence="1" type="ORF">VNO77_02668</name>
</gene>
<dbReference type="EMBL" id="JAYMYQ010000001">
    <property type="protein sequence ID" value="KAK7360659.1"/>
    <property type="molecule type" value="Genomic_DNA"/>
</dbReference>
<accession>A0AAN9MTL1</accession>
<protein>
    <submittedName>
        <fullName evidence="1">Uncharacterized protein</fullName>
    </submittedName>
</protein>
<organism evidence="1 2">
    <name type="scientific">Canavalia gladiata</name>
    <name type="common">Sword bean</name>
    <name type="synonym">Dolichos gladiatus</name>
    <dbReference type="NCBI Taxonomy" id="3824"/>
    <lineage>
        <taxon>Eukaryota</taxon>
        <taxon>Viridiplantae</taxon>
        <taxon>Streptophyta</taxon>
        <taxon>Embryophyta</taxon>
        <taxon>Tracheophyta</taxon>
        <taxon>Spermatophyta</taxon>
        <taxon>Magnoliopsida</taxon>
        <taxon>eudicotyledons</taxon>
        <taxon>Gunneridae</taxon>
        <taxon>Pentapetalae</taxon>
        <taxon>rosids</taxon>
        <taxon>fabids</taxon>
        <taxon>Fabales</taxon>
        <taxon>Fabaceae</taxon>
        <taxon>Papilionoideae</taxon>
        <taxon>50 kb inversion clade</taxon>
        <taxon>NPAAA clade</taxon>
        <taxon>indigoferoid/millettioid clade</taxon>
        <taxon>Phaseoleae</taxon>
        <taxon>Canavalia</taxon>
    </lineage>
</organism>
<dbReference type="Proteomes" id="UP001367508">
    <property type="component" value="Unassembled WGS sequence"/>
</dbReference>
<evidence type="ECO:0000313" key="1">
    <source>
        <dbReference type="EMBL" id="KAK7360659.1"/>
    </source>
</evidence>
<sequence length="72" mass="8059">MMGPAETCGKTRFRRTRKSALVSNLDLASSLFIGLKDKGEAFLMVSLRMELTPCEASNLSRKPRLEIKEISQ</sequence>
<dbReference type="AlphaFoldDB" id="A0AAN9MTL1"/>
<reference evidence="1 2" key="1">
    <citation type="submission" date="2024-01" db="EMBL/GenBank/DDBJ databases">
        <title>The genomes of 5 underutilized Papilionoideae crops provide insights into root nodulation and disease resistanc.</title>
        <authorList>
            <person name="Jiang F."/>
        </authorList>
    </citation>
    <scope>NUCLEOTIDE SEQUENCE [LARGE SCALE GENOMIC DNA]</scope>
    <source>
        <strain evidence="1">LVBAO_FW01</strain>
        <tissue evidence="1">Leaves</tissue>
    </source>
</reference>
<proteinExistence type="predicted"/>
<comment type="caution">
    <text evidence="1">The sequence shown here is derived from an EMBL/GenBank/DDBJ whole genome shotgun (WGS) entry which is preliminary data.</text>
</comment>
<evidence type="ECO:0000313" key="2">
    <source>
        <dbReference type="Proteomes" id="UP001367508"/>
    </source>
</evidence>
<keyword evidence="2" id="KW-1185">Reference proteome</keyword>